<dbReference type="GO" id="GO:0004674">
    <property type="term" value="F:protein serine/threonine kinase activity"/>
    <property type="evidence" value="ECO:0007669"/>
    <property type="project" value="TreeGrafter"/>
</dbReference>
<dbReference type="InterPro" id="IPR000719">
    <property type="entry name" value="Prot_kinase_dom"/>
</dbReference>
<evidence type="ECO:0000256" key="6">
    <source>
        <dbReference type="SAM" id="Phobius"/>
    </source>
</evidence>
<keyword evidence="6" id="KW-0472">Membrane</keyword>
<dbReference type="RefSeq" id="WP_168057720.1">
    <property type="nucleotide sequence ID" value="NZ_VTOW01000001.1"/>
</dbReference>
<dbReference type="PANTHER" id="PTHR43289:SF6">
    <property type="entry name" value="SERINE_THREONINE-PROTEIN KINASE NEKL-3"/>
    <property type="match status" value="1"/>
</dbReference>
<evidence type="ECO:0000256" key="1">
    <source>
        <dbReference type="ARBA" id="ARBA00022679"/>
    </source>
</evidence>
<dbReference type="InterPro" id="IPR011009">
    <property type="entry name" value="Kinase-like_dom_sf"/>
</dbReference>
<dbReference type="Gene3D" id="1.10.510.10">
    <property type="entry name" value="Transferase(Phosphotransferase) domain 1"/>
    <property type="match status" value="1"/>
</dbReference>
<keyword evidence="4" id="KW-0067">ATP-binding</keyword>
<evidence type="ECO:0000259" key="7">
    <source>
        <dbReference type="PROSITE" id="PS50011"/>
    </source>
</evidence>
<sequence>MEKLLGEKQPRKAAALFGRYRLLRPLKRSPFLENYLAQGESPPHTMVVLKRLHPLVIHRTDWVSLFLDEAKQAATLWHPNILRIYDLGEIDGIPYFVQPYLFGKKLQTLLARSRSLPIPTGMALLLIRQLLDALQFSHALTGRSGRPIAHGGLHPERIFIGYDGVVGVGDFGLGWLEDPRSAIRSRYRAPESISERKGGEIPSGTPGEDLFAASAILCELLGEFPEPVKADMQPWGYLPASIRSILVRGLAVDPAARFQTAGEMIAPIESILQGEYPRLNLTNYIQAFFGKEIEAERRAFARFAPTEGGGSASGEPLLFERMELPAVLVPHAPSPAPAIDPGLPQEAAAPALAVVETVVPLPVISDSSAGETAAPSQEVHPEKKTVSWQPIWWGLFGLLMTGFVGVLFFSLYRSSPAQVASAPAAPSPVIASRPDPIDPPASAVEENIEAKEGALSPEQEIALPLSPAAQPVSPEPPAPAPPPSGGRPEQDQINKTTVLSAFKNDSSSAPVSPPPVAPRDASPAAAKISPKLREGSPPQPKVEEVPAGKKTNEEMLHELIERQRRAYQSQDWALSRQDVADGSAFEGQIAELFGGAEPIRVEFQIFGLKVRGDEADLSLMQTARLRKGKGVSLQKALLFWKLKKEKERWKIEKFNVIEKYPPIEVG</sequence>
<feature type="compositionally biased region" description="Basic and acidic residues" evidence="5">
    <location>
        <begin position="541"/>
        <end position="551"/>
    </location>
</feature>
<dbReference type="SUPFAM" id="SSF56112">
    <property type="entry name" value="Protein kinase-like (PK-like)"/>
    <property type="match status" value="1"/>
</dbReference>
<dbReference type="AlphaFoldDB" id="A0A7X6DLJ4"/>
<evidence type="ECO:0000256" key="4">
    <source>
        <dbReference type="ARBA" id="ARBA00022840"/>
    </source>
</evidence>
<feature type="domain" description="Protein kinase" evidence="7">
    <location>
        <begin position="20"/>
        <end position="272"/>
    </location>
</feature>
<dbReference type="Pfam" id="PF00069">
    <property type="entry name" value="Pkinase"/>
    <property type="match status" value="1"/>
</dbReference>
<dbReference type="PANTHER" id="PTHR43289">
    <property type="entry name" value="MITOGEN-ACTIVATED PROTEIN KINASE KINASE KINASE 20-RELATED"/>
    <property type="match status" value="1"/>
</dbReference>
<evidence type="ECO:0000256" key="2">
    <source>
        <dbReference type="ARBA" id="ARBA00022741"/>
    </source>
</evidence>
<name>A0A7X6DLJ4_9BACT</name>
<keyword evidence="2" id="KW-0547">Nucleotide-binding</keyword>
<dbReference type="Gene3D" id="3.30.200.20">
    <property type="entry name" value="Phosphorylase Kinase, domain 1"/>
    <property type="match status" value="1"/>
</dbReference>
<organism evidence="8 9">
    <name type="scientific">Candidatus Manganitrophus noduliformans</name>
    <dbReference type="NCBI Taxonomy" id="2606439"/>
    <lineage>
        <taxon>Bacteria</taxon>
        <taxon>Pseudomonadati</taxon>
        <taxon>Nitrospirota</taxon>
        <taxon>Nitrospiria</taxon>
        <taxon>Candidatus Troglogloeales</taxon>
        <taxon>Candidatus Manganitrophaceae</taxon>
        <taxon>Candidatus Manganitrophus</taxon>
    </lineage>
</organism>
<reference evidence="8 9" key="1">
    <citation type="journal article" date="2020" name="Nature">
        <title>Bacterial chemolithoautotrophy via manganese oxidation.</title>
        <authorList>
            <person name="Yu H."/>
            <person name="Leadbetter J.R."/>
        </authorList>
    </citation>
    <scope>NUCLEOTIDE SEQUENCE [LARGE SCALE GENOMIC DNA]</scope>
    <source>
        <strain evidence="8 9">Mn-1</strain>
    </source>
</reference>
<feature type="region of interest" description="Disordered" evidence="5">
    <location>
        <begin position="467"/>
        <end position="491"/>
    </location>
</feature>
<feature type="transmembrane region" description="Helical" evidence="6">
    <location>
        <begin position="391"/>
        <end position="412"/>
    </location>
</feature>
<keyword evidence="9" id="KW-1185">Reference proteome</keyword>
<evidence type="ECO:0000256" key="3">
    <source>
        <dbReference type="ARBA" id="ARBA00022777"/>
    </source>
</evidence>
<proteinExistence type="predicted"/>
<keyword evidence="3 8" id="KW-0418">Kinase</keyword>
<dbReference type="PROSITE" id="PS50011">
    <property type="entry name" value="PROTEIN_KINASE_DOM"/>
    <property type="match status" value="1"/>
</dbReference>
<feature type="region of interest" description="Disordered" evidence="5">
    <location>
        <begin position="503"/>
        <end position="551"/>
    </location>
</feature>
<dbReference type="EMBL" id="VTOW01000001">
    <property type="protein sequence ID" value="NKE69421.1"/>
    <property type="molecule type" value="Genomic_DNA"/>
</dbReference>
<evidence type="ECO:0000256" key="5">
    <source>
        <dbReference type="SAM" id="MobiDB-lite"/>
    </source>
</evidence>
<keyword evidence="6" id="KW-1133">Transmembrane helix</keyword>
<keyword evidence="1" id="KW-0808">Transferase</keyword>
<comment type="caution">
    <text evidence="8">The sequence shown here is derived from an EMBL/GenBank/DDBJ whole genome shotgun (WGS) entry which is preliminary data.</text>
</comment>
<gene>
    <name evidence="8" type="ORF">MNODULE_01475</name>
</gene>
<dbReference type="Proteomes" id="UP000534783">
    <property type="component" value="Unassembled WGS sequence"/>
</dbReference>
<feature type="compositionally biased region" description="Pro residues" evidence="5">
    <location>
        <begin position="473"/>
        <end position="485"/>
    </location>
</feature>
<protein>
    <submittedName>
        <fullName evidence="8">Protein kinase</fullName>
    </submittedName>
</protein>
<dbReference type="GO" id="GO:0005524">
    <property type="term" value="F:ATP binding"/>
    <property type="evidence" value="ECO:0007669"/>
    <property type="project" value="UniProtKB-KW"/>
</dbReference>
<keyword evidence="6" id="KW-0812">Transmembrane</keyword>
<accession>A0A7X6DLJ4</accession>
<evidence type="ECO:0000313" key="9">
    <source>
        <dbReference type="Proteomes" id="UP000534783"/>
    </source>
</evidence>
<evidence type="ECO:0000313" key="8">
    <source>
        <dbReference type="EMBL" id="NKE69421.1"/>
    </source>
</evidence>